<proteinExistence type="predicted"/>
<accession>A0A3L6EWV4</accession>
<gene>
    <name evidence="1" type="ORF">Zm00014a_024348</name>
</gene>
<protein>
    <submittedName>
        <fullName evidence="1">Uncharacterized protein</fullName>
    </submittedName>
</protein>
<organism evidence="1 2">
    <name type="scientific">Zea mays</name>
    <name type="common">Maize</name>
    <dbReference type="NCBI Taxonomy" id="4577"/>
    <lineage>
        <taxon>Eukaryota</taxon>
        <taxon>Viridiplantae</taxon>
        <taxon>Streptophyta</taxon>
        <taxon>Embryophyta</taxon>
        <taxon>Tracheophyta</taxon>
        <taxon>Spermatophyta</taxon>
        <taxon>Magnoliopsida</taxon>
        <taxon>Liliopsida</taxon>
        <taxon>Poales</taxon>
        <taxon>Poaceae</taxon>
        <taxon>PACMAD clade</taxon>
        <taxon>Panicoideae</taxon>
        <taxon>Andropogonodae</taxon>
        <taxon>Andropogoneae</taxon>
        <taxon>Tripsacinae</taxon>
        <taxon>Zea</taxon>
    </lineage>
</organism>
<dbReference type="EMBL" id="NCVQ01000005">
    <property type="protein sequence ID" value="PWZ25335.1"/>
    <property type="molecule type" value="Genomic_DNA"/>
</dbReference>
<sequence>PPLPTDAHCLFRGRRCACAPSSATVSFALPSATRDTLRCALSLPATPGPCSPERFLAQPESATIAPSSLCASAVVLRHQRFCSR</sequence>
<comment type="caution">
    <text evidence="1">The sequence shown here is derived from an EMBL/GenBank/DDBJ whole genome shotgun (WGS) entry which is preliminary data.</text>
</comment>
<dbReference type="Proteomes" id="UP000251960">
    <property type="component" value="Chromosome 4"/>
</dbReference>
<evidence type="ECO:0000313" key="2">
    <source>
        <dbReference type="Proteomes" id="UP000251960"/>
    </source>
</evidence>
<dbReference type="AlphaFoldDB" id="A0A3L6EWV4"/>
<name>A0A3L6EWV4_MAIZE</name>
<feature type="non-terminal residue" evidence="1">
    <location>
        <position position="1"/>
    </location>
</feature>
<evidence type="ECO:0000313" key="1">
    <source>
        <dbReference type="EMBL" id="PWZ25335.1"/>
    </source>
</evidence>
<reference evidence="1 2" key="1">
    <citation type="journal article" date="2018" name="Nat. Genet.">
        <title>Extensive intraspecific gene order and gene structural variations between Mo17 and other maize genomes.</title>
        <authorList>
            <person name="Sun S."/>
            <person name="Zhou Y."/>
            <person name="Chen J."/>
            <person name="Shi J."/>
            <person name="Zhao H."/>
            <person name="Zhao H."/>
            <person name="Song W."/>
            <person name="Zhang M."/>
            <person name="Cui Y."/>
            <person name="Dong X."/>
            <person name="Liu H."/>
            <person name="Ma X."/>
            <person name="Jiao Y."/>
            <person name="Wang B."/>
            <person name="Wei X."/>
            <person name="Stein J.C."/>
            <person name="Glaubitz J.C."/>
            <person name="Lu F."/>
            <person name="Yu G."/>
            <person name="Liang C."/>
            <person name="Fengler K."/>
            <person name="Li B."/>
            <person name="Rafalski A."/>
            <person name="Schnable P.S."/>
            <person name="Ware D.H."/>
            <person name="Buckler E.S."/>
            <person name="Lai J."/>
        </authorList>
    </citation>
    <scope>NUCLEOTIDE SEQUENCE [LARGE SCALE GENOMIC DNA]</scope>
    <source>
        <strain evidence="2">cv. Missouri 17</strain>
        <tissue evidence="1">Seedling</tissue>
    </source>
</reference>